<dbReference type="InterPro" id="IPR039556">
    <property type="entry name" value="ICL/PEPM"/>
</dbReference>
<comment type="caution">
    <text evidence="1">The sequence shown here is derived from an EMBL/GenBank/DDBJ whole genome shotgun (WGS) entry which is preliminary data.</text>
</comment>
<gene>
    <name evidence="1" type="ORF">GCM10008905_00760</name>
</gene>
<dbReference type="InterPro" id="IPR015813">
    <property type="entry name" value="Pyrv/PenolPyrv_kinase-like_dom"/>
</dbReference>
<name>A0ABN1IL01_9CLOT</name>
<dbReference type="GO" id="GO:0016829">
    <property type="term" value="F:lyase activity"/>
    <property type="evidence" value="ECO:0007669"/>
    <property type="project" value="UniProtKB-KW"/>
</dbReference>
<dbReference type="EMBL" id="BAAACF010000001">
    <property type="protein sequence ID" value="GAA0716390.1"/>
    <property type="molecule type" value="Genomic_DNA"/>
</dbReference>
<proteinExistence type="predicted"/>
<dbReference type="InterPro" id="IPR040442">
    <property type="entry name" value="Pyrv_kinase-like_dom_sf"/>
</dbReference>
<reference evidence="1 2" key="1">
    <citation type="journal article" date="2019" name="Int. J. Syst. Evol. Microbiol.">
        <title>The Global Catalogue of Microorganisms (GCM) 10K type strain sequencing project: providing services to taxonomists for standard genome sequencing and annotation.</title>
        <authorList>
            <consortium name="The Broad Institute Genomics Platform"/>
            <consortium name="The Broad Institute Genome Sequencing Center for Infectious Disease"/>
            <person name="Wu L."/>
            <person name="Ma J."/>
        </authorList>
    </citation>
    <scope>NUCLEOTIDE SEQUENCE [LARGE SCALE GENOMIC DNA]</scope>
    <source>
        <strain evidence="1 2">JCM 1405</strain>
    </source>
</reference>
<dbReference type="Proteomes" id="UP001500339">
    <property type="component" value="Unassembled WGS sequence"/>
</dbReference>
<organism evidence="1 2">
    <name type="scientific">Clostridium malenominatum</name>
    <dbReference type="NCBI Taxonomy" id="1539"/>
    <lineage>
        <taxon>Bacteria</taxon>
        <taxon>Bacillati</taxon>
        <taxon>Bacillota</taxon>
        <taxon>Clostridia</taxon>
        <taxon>Eubacteriales</taxon>
        <taxon>Clostridiaceae</taxon>
        <taxon>Clostridium</taxon>
    </lineage>
</organism>
<dbReference type="Pfam" id="PF13714">
    <property type="entry name" value="PEP_mutase"/>
    <property type="match status" value="1"/>
</dbReference>
<evidence type="ECO:0000313" key="1">
    <source>
        <dbReference type="EMBL" id="GAA0716390.1"/>
    </source>
</evidence>
<dbReference type="RefSeq" id="WP_343765247.1">
    <property type="nucleotide sequence ID" value="NZ_BAAACF010000001.1"/>
</dbReference>
<dbReference type="CDD" id="cd00377">
    <property type="entry name" value="ICL_PEPM"/>
    <property type="match status" value="1"/>
</dbReference>
<keyword evidence="2" id="KW-1185">Reference proteome</keyword>
<protein>
    <submittedName>
        <fullName evidence="1">Isocitrate lyase/phosphoenolpyruvate mutase family protein</fullName>
    </submittedName>
</protein>
<evidence type="ECO:0000313" key="2">
    <source>
        <dbReference type="Proteomes" id="UP001500339"/>
    </source>
</evidence>
<keyword evidence="1" id="KW-0456">Lyase</keyword>
<sequence>MKNQSTIVLPYAWDAMSARIFERKGFGYIATTSAGIALSRGYEDGEKIPVDDMLETVKNIINAVEIPVIVDIESGYGDSVEKVLEIVKTLISFGAAGINIEDGSNKLEQPLHSVEFQVEKIKAIRKYVNQQNMPFIINGRTDVYWLGINDYKEALNRSILYYEAGADNIFIPGVSAYELILKLKKDLPCPLNILVTEKTPSLDELSNIGVEVLSLGSAQYRATVSNLENTCDDILNHQNFKTVTEEVISYNAISNYVKAGK</sequence>
<accession>A0ABN1IL01</accession>
<dbReference type="PANTHER" id="PTHR42905:SF16">
    <property type="entry name" value="CARBOXYPHOSPHONOENOLPYRUVATE PHOSPHONOMUTASE-LIKE PROTEIN (AFU_ORTHOLOGUE AFUA_5G07230)"/>
    <property type="match status" value="1"/>
</dbReference>
<dbReference type="PANTHER" id="PTHR42905">
    <property type="entry name" value="PHOSPHOENOLPYRUVATE CARBOXYLASE"/>
    <property type="match status" value="1"/>
</dbReference>
<dbReference type="SUPFAM" id="SSF51621">
    <property type="entry name" value="Phosphoenolpyruvate/pyruvate domain"/>
    <property type="match status" value="1"/>
</dbReference>
<dbReference type="Gene3D" id="3.20.20.60">
    <property type="entry name" value="Phosphoenolpyruvate-binding domains"/>
    <property type="match status" value="1"/>
</dbReference>